<evidence type="ECO:0000313" key="5">
    <source>
        <dbReference type="Proteomes" id="UP001152795"/>
    </source>
</evidence>
<dbReference type="PANTHER" id="PTHR13954:SF6">
    <property type="entry name" value="NON-SPECIFIC SERINE_THREONINE PROTEIN KINASE"/>
    <property type="match status" value="1"/>
</dbReference>
<evidence type="ECO:0000256" key="1">
    <source>
        <dbReference type="ARBA" id="ARBA00022729"/>
    </source>
</evidence>
<accession>A0A7D9HXM4</accession>
<dbReference type="Pfam" id="PF00069">
    <property type="entry name" value="Pkinase"/>
    <property type="match status" value="1"/>
</dbReference>
<dbReference type="Gene3D" id="1.10.510.10">
    <property type="entry name" value="Transferase(Phosphotransferase) domain 1"/>
    <property type="match status" value="1"/>
</dbReference>
<dbReference type="GO" id="GO:1990604">
    <property type="term" value="C:IRE1-TRAF2-ASK1 complex"/>
    <property type="evidence" value="ECO:0007669"/>
    <property type="project" value="TreeGrafter"/>
</dbReference>
<dbReference type="InterPro" id="IPR045133">
    <property type="entry name" value="IRE1/2-like"/>
</dbReference>
<dbReference type="GO" id="GO:0005524">
    <property type="term" value="F:ATP binding"/>
    <property type="evidence" value="ECO:0007669"/>
    <property type="project" value="UniProtKB-KW"/>
</dbReference>
<dbReference type="Proteomes" id="UP001152795">
    <property type="component" value="Unassembled WGS sequence"/>
</dbReference>
<dbReference type="GO" id="GO:0070059">
    <property type="term" value="P:intrinsic apoptotic signaling pathway in response to endoplasmic reticulum stress"/>
    <property type="evidence" value="ECO:0007669"/>
    <property type="project" value="TreeGrafter"/>
</dbReference>
<dbReference type="Gene3D" id="3.30.200.20">
    <property type="entry name" value="Phosphorylase Kinase, domain 1"/>
    <property type="match status" value="1"/>
</dbReference>
<dbReference type="GO" id="GO:0006397">
    <property type="term" value="P:mRNA processing"/>
    <property type="evidence" value="ECO:0007669"/>
    <property type="project" value="InterPro"/>
</dbReference>
<dbReference type="OrthoDB" id="63989at2759"/>
<keyword evidence="1" id="KW-0732">Signal</keyword>
<evidence type="ECO:0000256" key="2">
    <source>
        <dbReference type="ARBA" id="ARBA00022741"/>
    </source>
</evidence>
<dbReference type="Pfam" id="PF06479">
    <property type="entry name" value="Ribonuc_2-5A"/>
    <property type="match status" value="1"/>
</dbReference>
<dbReference type="AlphaFoldDB" id="A0A7D9HXM4"/>
<dbReference type="PANTHER" id="PTHR13954">
    <property type="entry name" value="IRE1-RELATED"/>
    <property type="match status" value="1"/>
</dbReference>
<dbReference type="InterPro" id="IPR038357">
    <property type="entry name" value="KEN_sf"/>
</dbReference>
<proteinExistence type="predicted"/>
<dbReference type="GO" id="GO:0004521">
    <property type="term" value="F:RNA endonuclease activity"/>
    <property type="evidence" value="ECO:0007669"/>
    <property type="project" value="InterPro"/>
</dbReference>
<evidence type="ECO:0000313" key="4">
    <source>
        <dbReference type="EMBL" id="CAB3992798.1"/>
    </source>
</evidence>
<dbReference type="Gene3D" id="1.20.1440.180">
    <property type="entry name" value="KEN domain"/>
    <property type="match status" value="1"/>
</dbReference>
<keyword evidence="5" id="KW-1185">Reference proteome</keyword>
<dbReference type="GO" id="GO:0051082">
    <property type="term" value="F:unfolded protein binding"/>
    <property type="evidence" value="ECO:0007669"/>
    <property type="project" value="TreeGrafter"/>
</dbReference>
<comment type="caution">
    <text evidence="4">The sequence shown here is derived from an EMBL/GenBank/DDBJ whole genome shotgun (WGS) entry which is preliminary data.</text>
</comment>
<dbReference type="GO" id="GO:0036498">
    <property type="term" value="P:IRE1-mediated unfolded protein response"/>
    <property type="evidence" value="ECO:0007669"/>
    <property type="project" value="TreeGrafter"/>
</dbReference>
<sequence length="456" mass="53107">MRNIWYIFMMPNRVIDHAFQPIKNVQVEKPSKMQVEEPSETLLEKPSNTHADTLSDYKRIGRIGYNINDALSRNVYRGLSDGRKVAIKKHNSMIKACKELRLLLHLSEEARPHPNIIRYLCMEPDEHDPEFTYLALELCDGDLMTAVMEQISGFHDIVDPHNYFLQLSSGICFLHKEGIQHRDIKPQNILWKRTVDGIALVIFDFDMGHFCKEKSSHQMYGTIGWSAPELYLLKETRSNAVDIFSLGCVFYFILTRGHPFGEISVPAECQQNIISPEYKVSLDALYEHFNHSMHLTAMAEDLIHRMICSNASDRIEGYKIMKHPFLLKKEEMANFLTKIGDYVDELDDPKVTDFKDKLKENSDIVFEGKWLDKLDKYAKSDLSGFSKPGKADNICFLLRAVRNKIVHFRKLRKMELRDTYLKSEFGVIEYYTKLFPKLVTYTYDVLERSEIENFAF</sequence>
<dbReference type="InterPro" id="IPR011009">
    <property type="entry name" value="Kinase-like_dom_sf"/>
</dbReference>
<dbReference type="PROSITE" id="PS50011">
    <property type="entry name" value="PROTEIN_KINASE_DOM"/>
    <property type="match status" value="1"/>
</dbReference>
<keyword evidence="4" id="KW-0418">Kinase</keyword>
<organism evidence="4 5">
    <name type="scientific">Paramuricea clavata</name>
    <name type="common">Red gorgonian</name>
    <name type="synonym">Violescent sea-whip</name>
    <dbReference type="NCBI Taxonomy" id="317549"/>
    <lineage>
        <taxon>Eukaryota</taxon>
        <taxon>Metazoa</taxon>
        <taxon>Cnidaria</taxon>
        <taxon>Anthozoa</taxon>
        <taxon>Octocorallia</taxon>
        <taxon>Malacalcyonacea</taxon>
        <taxon>Plexauridae</taxon>
        <taxon>Paramuricea</taxon>
    </lineage>
</organism>
<dbReference type="PROSITE" id="PS51392">
    <property type="entry name" value="KEN"/>
    <property type="match status" value="1"/>
</dbReference>
<evidence type="ECO:0000256" key="3">
    <source>
        <dbReference type="ARBA" id="ARBA00022840"/>
    </source>
</evidence>
<dbReference type="InterPro" id="IPR000719">
    <property type="entry name" value="Prot_kinase_dom"/>
</dbReference>
<protein>
    <submittedName>
        <fullName evidence="4">Serine threonine- kinase endoribonuclease IRE1-like isoform X1</fullName>
    </submittedName>
</protein>
<keyword evidence="3" id="KW-0067">ATP-binding</keyword>
<gene>
    <name evidence="4" type="ORF">PACLA_8A063815</name>
</gene>
<reference evidence="4" key="1">
    <citation type="submission" date="2020-04" db="EMBL/GenBank/DDBJ databases">
        <authorList>
            <person name="Alioto T."/>
            <person name="Alioto T."/>
            <person name="Gomez Garrido J."/>
        </authorList>
    </citation>
    <scope>NUCLEOTIDE SEQUENCE</scope>
    <source>
        <strain evidence="4">A484AB</strain>
    </source>
</reference>
<name>A0A7D9HXM4_PARCT</name>
<keyword evidence="4" id="KW-0808">Transferase</keyword>
<dbReference type="EMBL" id="CACRXK020002126">
    <property type="protein sequence ID" value="CAB3992798.1"/>
    <property type="molecule type" value="Genomic_DNA"/>
</dbReference>
<keyword evidence="2" id="KW-0547">Nucleotide-binding</keyword>
<dbReference type="SMART" id="SM00220">
    <property type="entry name" value="S_TKc"/>
    <property type="match status" value="1"/>
</dbReference>
<dbReference type="InterPro" id="IPR010513">
    <property type="entry name" value="KEN_dom"/>
</dbReference>
<dbReference type="SUPFAM" id="SSF56112">
    <property type="entry name" value="Protein kinase-like (PK-like)"/>
    <property type="match status" value="1"/>
</dbReference>
<dbReference type="GO" id="GO:0004674">
    <property type="term" value="F:protein serine/threonine kinase activity"/>
    <property type="evidence" value="ECO:0007669"/>
    <property type="project" value="InterPro"/>
</dbReference>